<evidence type="ECO:0000256" key="1">
    <source>
        <dbReference type="ARBA" id="ARBA00022676"/>
    </source>
</evidence>
<dbReference type="SMART" id="SM00506">
    <property type="entry name" value="A1pp"/>
    <property type="match status" value="1"/>
</dbReference>
<feature type="domain" description="Macro" evidence="4">
    <location>
        <begin position="1"/>
        <end position="182"/>
    </location>
</feature>
<dbReference type="PANTHER" id="PTHR14453">
    <property type="entry name" value="PARP/ZINC FINGER CCCH TYPE DOMAIN CONTAINING PROTEIN"/>
    <property type="match status" value="1"/>
</dbReference>
<keyword evidence="2" id="KW-0808">Transferase</keyword>
<dbReference type="InterPro" id="IPR043472">
    <property type="entry name" value="Macro_dom-like"/>
</dbReference>
<dbReference type="PANTHER" id="PTHR14453:SF67">
    <property type="entry name" value="POLY [ADP-RIBOSE] POLYMERASE"/>
    <property type="match status" value="1"/>
</dbReference>
<dbReference type="InterPro" id="IPR052056">
    <property type="entry name" value="Mono-ARTD/PARP"/>
</dbReference>
<dbReference type="EMBL" id="JABANE010000106">
    <property type="protein sequence ID" value="NME71607.1"/>
    <property type="molecule type" value="Genomic_DNA"/>
</dbReference>
<evidence type="ECO:0000313" key="6">
    <source>
        <dbReference type="Proteomes" id="UP000576082"/>
    </source>
</evidence>
<gene>
    <name evidence="5" type="ORF">HHU12_26805</name>
</gene>
<accession>A0A7X9XCA5</accession>
<proteinExistence type="predicted"/>
<evidence type="ECO:0000256" key="2">
    <source>
        <dbReference type="ARBA" id="ARBA00022679"/>
    </source>
</evidence>
<dbReference type="Pfam" id="PF01661">
    <property type="entry name" value="Macro"/>
    <property type="match status" value="1"/>
</dbReference>
<dbReference type="RefSeq" id="WP_169659821.1">
    <property type="nucleotide sequence ID" value="NZ_JABANE010000106.1"/>
</dbReference>
<sequence length="337" mass="37540">MINNKTYYIGGSQFNVLYADITTVLTDVIVSSDDTDITMSGGVSRSIYQAGSSAIQVDARKHKGLKVGDVIVSTAGNLHAKYVFHAITLNYENNTAIDPNTLELVLKRILELGKALKVKSIALPAIATGTAGYDYTNSIKAITEVIGGFLKENDTIEEVSLCLLKREEISREQMNALFENAVELVSIKEQNQAIKGLLQEANENLRQKDTVDTAIVEKLEEGLVRILSIEKEEKGIVPTKIPALLDDLSFLYDLLHSVSSNKHEIEHLKKDKKVLEQSINYHRTALRHYEIEKAKYGGEMVPFRLMMSIEDAEKEINAIQEKINSVNTQLKSFIEIG</sequence>
<dbReference type="GO" id="GO:0005737">
    <property type="term" value="C:cytoplasm"/>
    <property type="evidence" value="ECO:0007669"/>
    <property type="project" value="TreeGrafter"/>
</dbReference>
<keyword evidence="3" id="KW-0520">NAD</keyword>
<organism evidence="5 6">
    <name type="scientific">Flammeovirga aprica JL-4</name>
    <dbReference type="NCBI Taxonomy" id="694437"/>
    <lineage>
        <taxon>Bacteria</taxon>
        <taxon>Pseudomonadati</taxon>
        <taxon>Bacteroidota</taxon>
        <taxon>Cytophagia</taxon>
        <taxon>Cytophagales</taxon>
        <taxon>Flammeovirgaceae</taxon>
        <taxon>Flammeovirga</taxon>
    </lineage>
</organism>
<evidence type="ECO:0000256" key="3">
    <source>
        <dbReference type="ARBA" id="ARBA00023027"/>
    </source>
</evidence>
<keyword evidence="1" id="KW-0328">Glycosyltransferase</keyword>
<dbReference type="GO" id="GO:0003714">
    <property type="term" value="F:transcription corepressor activity"/>
    <property type="evidence" value="ECO:0007669"/>
    <property type="project" value="TreeGrafter"/>
</dbReference>
<protein>
    <recommendedName>
        <fullName evidence="4">Macro domain-containing protein</fullName>
    </recommendedName>
</protein>
<keyword evidence="6" id="KW-1185">Reference proteome</keyword>
<dbReference type="PROSITE" id="PS51154">
    <property type="entry name" value="MACRO"/>
    <property type="match status" value="1"/>
</dbReference>
<dbReference type="Proteomes" id="UP000576082">
    <property type="component" value="Unassembled WGS sequence"/>
</dbReference>
<dbReference type="AlphaFoldDB" id="A0A7X9XCA5"/>
<dbReference type="GO" id="GO:0010629">
    <property type="term" value="P:negative regulation of gene expression"/>
    <property type="evidence" value="ECO:0007669"/>
    <property type="project" value="TreeGrafter"/>
</dbReference>
<dbReference type="SUPFAM" id="SSF52949">
    <property type="entry name" value="Macro domain-like"/>
    <property type="match status" value="1"/>
</dbReference>
<evidence type="ECO:0000313" key="5">
    <source>
        <dbReference type="EMBL" id="NME71607.1"/>
    </source>
</evidence>
<dbReference type="InterPro" id="IPR002589">
    <property type="entry name" value="Macro_dom"/>
</dbReference>
<comment type="caution">
    <text evidence="5">The sequence shown here is derived from an EMBL/GenBank/DDBJ whole genome shotgun (WGS) entry which is preliminary data.</text>
</comment>
<name>A0A7X9XCA5_9BACT</name>
<reference evidence="5 6" key="1">
    <citation type="submission" date="2020-04" db="EMBL/GenBank/DDBJ databases">
        <title>Flammeovirga sp. SR4, a novel species isolated from seawater.</title>
        <authorList>
            <person name="Wang X."/>
        </authorList>
    </citation>
    <scope>NUCLEOTIDE SEQUENCE [LARGE SCALE GENOMIC DNA]</scope>
    <source>
        <strain evidence="5 6">ATCC 23126</strain>
    </source>
</reference>
<dbReference type="GO" id="GO:0016757">
    <property type="term" value="F:glycosyltransferase activity"/>
    <property type="evidence" value="ECO:0007669"/>
    <property type="project" value="UniProtKB-KW"/>
</dbReference>
<dbReference type="Gene3D" id="3.40.220.10">
    <property type="entry name" value="Leucine Aminopeptidase, subunit E, domain 1"/>
    <property type="match status" value="1"/>
</dbReference>
<evidence type="ECO:0000259" key="4">
    <source>
        <dbReference type="PROSITE" id="PS51154"/>
    </source>
</evidence>